<reference evidence="2 3" key="1">
    <citation type="submission" date="2023-04" db="EMBL/GenBank/DDBJ databases">
        <title>Colletotrichum tabacum stain YC1 causing leaf anthracnose on Nicotiana tabacum(L.) cv.</title>
        <authorList>
            <person name="Ji Z."/>
            <person name="Wang M."/>
            <person name="Zhang J."/>
            <person name="Wang N."/>
            <person name="Zhou Z."/>
        </authorList>
    </citation>
    <scope>NUCLEOTIDE SEQUENCE [LARGE SCALE GENOMIC DNA]</scope>
    <source>
        <strain evidence="2 3">YC1</strain>
    </source>
</reference>
<gene>
    <name evidence="2" type="ORF">QIS74_11369</name>
</gene>
<feature type="chain" id="PRO_5043631337" evidence="1">
    <location>
        <begin position="21"/>
        <end position="128"/>
    </location>
</feature>
<feature type="signal peptide" evidence="1">
    <location>
        <begin position="1"/>
        <end position="20"/>
    </location>
</feature>
<keyword evidence="1" id="KW-0732">Signal</keyword>
<proteinExistence type="predicted"/>
<keyword evidence="3" id="KW-1185">Reference proteome</keyword>
<dbReference type="EMBL" id="JASAOK010000047">
    <property type="protein sequence ID" value="KAK6209785.1"/>
    <property type="molecule type" value="Genomic_DNA"/>
</dbReference>
<protein>
    <submittedName>
        <fullName evidence="2">Uncharacterized protein</fullName>
    </submittedName>
</protein>
<name>A0AAV9SXY1_9PEZI</name>
<evidence type="ECO:0000313" key="3">
    <source>
        <dbReference type="Proteomes" id="UP001327957"/>
    </source>
</evidence>
<dbReference type="AlphaFoldDB" id="A0AAV9SXY1"/>
<sequence length="128" mass="14078">MQIGKLAVLALGFMLPPAATAPTEGEQGTVGDLEVVNALEADAAKTLKVCMDRDLRGPCKTWSIPDRKCYHIGPDFNDRVSSYEVKGGMYCFLFRDTSCRGGWSSSSGRVNWLSEAWNDKFSSFQCNV</sequence>
<dbReference type="Proteomes" id="UP001327957">
    <property type="component" value="Unassembled WGS sequence"/>
</dbReference>
<organism evidence="2 3">
    <name type="scientific">Colletotrichum tabaci</name>
    <dbReference type="NCBI Taxonomy" id="1209068"/>
    <lineage>
        <taxon>Eukaryota</taxon>
        <taxon>Fungi</taxon>
        <taxon>Dikarya</taxon>
        <taxon>Ascomycota</taxon>
        <taxon>Pezizomycotina</taxon>
        <taxon>Sordariomycetes</taxon>
        <taxon>Hypocreomycetidae</taxon>
        <taxon>Glomerellales</taxon>
        <taxon>Glomerellaceae</taxon>
        <taxon>Colletotrichum</taxon>
        <taxon>Colletotrichum destructivum species complex</taxon>
    </lineage>
</organism>
<dbReference type="Gene3D" id="2.60.20.10">
    <property type="entry name" value="Crystallins"/>
    <property type="match status" value="1"/>
</dbReference>
<comment type="caution">
    <text evidence="2">The sequence shown here is derived from an EMBL/GenBank/DDBJ whole genome shotgun (WGS) entry which is preliminary data.</text>
</comment>
<accession>A0AAV9SXY1</accession>
<evidence type="ECO:0000313" key="2">
    <source>
        <dbReference type="EMBL" id="KAK6209785.1"/>
    </source>
</evidence>
<evidence type="ECO:0000256" key="1">
    <source>
        <dbReference type="SAM" id="SignalP"/>
    </source>
</evidence>